<dbReference type="STRING" id="764103.G7DT27"/>
<evidence type="ECO:0000313" key="4">
    <source>
        <dbReference type="Proteomes" id="UP000009131"/>
    </source>
</evidence>
<dbReference type="AlphaFoldDB" id="G7DT27"/>
<dbReference type="PANTHER" id="PTHR22093">
    <property type="entry name" value="LEUKOCYTE RECEPTOR CLUSTER LRC MEMBER 1"/>
    <property type="match status" value="1"/>
</dbReference>
<feature type="compositionally biased region" description="Basic and acidic residues" evidence="1">
    <location>
        <begin position="334"/>
        <end position="345"/>
    </location>
</feature>
<feature type="compositionally biased region" description="Basic residues" evidence="1">
    <location>
        <begin position="1"/>
        <end position="14"/>
    </location>
</feature>
<name>G7DT27_MIXOS</name>
<feature type="compositionally biased region" description="Polar residues" evidence="1">
    <location>
        <begin position="301"/>
        <end position="310"/>
    </location>
</feature>
<feature type="region of interest" description="Disordered" evidence="1">
    <location>
        <begin position="109"/>
        <end position="130"/>
    </location>
</feature>
<dbReference type="Proteomes" id="UP000009131">
    <property type="component" value="Unassembled WGS sequence"/>
</dbReference>
<dbReference type="eggNOG" id="ENOG502RR25">
    <property type="taxonomic scope" value="Eukaryota"/>
</dbReference>
<keyword evidence="4" id="KW-1185">Reference proteome</keyword>
<feature type="region of interest" description="Disordered" evidence="1">
    <location>
        <begin position="1"/>
        <end position="21"/>
    </location>
</feature>
<dbReference type="SMART" id="SM01083">
    <property type="entry name" value="Cir_N"/>
    <property type="match status" value="1"/>
</dbReference>
<protein>
    <recommendedName>
        <fullName evidence="2">CBF1-interacting co-repressor CIR N-terminal domain-containing protein</fullName>
    </recommendedName>
</protein>
<evidence type="ECO:0000313" key="3">
    <source>
        <dbReference type="EMBL" id="GAA93906.1"/>
    </source>
</evidence>
<dbReference type="InParanoid" id="G7DT27"/>
<feature type="compositionally biased region" description="Basic and acidic residues" evidence="1">
    <location>
        <begin position="156"/>
        <end position="182"/>
    </location>
</feature>
<reference evidence="3 4" key="1">
    <citation type="journal article" date="2011" name="J. Gen. Appl. Microbiol.">
        <title>Draft genome sequencing of the enigmatic basidiomycete Mixia osmundae.</title>
        <authorList>
            <person name="Nishida H."/>
            <person name="Nagatsuka Y."/>
            <person name="Sugiyama J."/>
        </authorList>
    </citation>
    <scope>NUCLEOTIDE SEQUENCE [LARGE SCALE GENOMIC DNA]</scope>
    <source>
        <strain evidence="4">CBS 9802 / IAM 14324 / JCM 22182 / KY 12970</strain>
    </source>
</reference>
<feature type="domain" description="CBF1-interacting co-repressor CIR N-terminal" evidence="2">
    <location>
        <begin position="11"/>
        <end position="47"/>
    </location>
</feature>
<evidence type="ECO:0000259" key="2">
    <source>
        <dbReference type="SMART" id="SM01083"/>
    </source>
</evidence>
<evidence type="ECO:0000256" key="1">
    <source>
        <dbReference type="SAM" id="MobiDB-lite"/>
    </source>
</evidence>
<reference evidence="3 4" key="2">
    <citation type="journal article" date="2012" name="Open Biol.">
        <title>Characteristics of nucleosomes and linker DNA regions on the genome of the basidiomycete Mixia osmundae revealed by mono- and dinucleosome mapping.</title>
        <authorList>
            <person name="Nishida H."/>
            <person name="Kondo S."/>
            <person name="Matsumoto T."/>
            <person name="Suzuki Y."/>
            <person name="Yoshikawa H."/>
            <person name="Taylor T.D."/>
            <person name="Sugiyama J."/>
        </authorList>
    </citation>
    <scope>NUCLEOTIDE SEQUENCE [LARGE SCALE GENOMIC DNA]</scope>
    <source>
        <strain evidence="4">CBS 9802 / IAM 14324 / JCM 22182 / KY 12970</strain>
    </source>
</reference>
<organism evidence="3 4">
    <name type="scientific">Mixia osmundae (strain CBS 9802 / IAM 14324 / JCM 22182 / KY 12970)</name>
    <dbReference type="NCBI Taxonomy" id="764103"/>
    <lineage>
        <taxon>Eukaryota</taxon>
        <taxon>Fungi</taxon>
        <taxon>Dikarya</taxon>
        <taxon>Basidiomycota</taxon>
        <taxon>Pucciniomycotina</taxon>
        <taxon>Mixiomycetes</taxon>
        <taxon>Mixiales</taxon>
        <taxon>Mixiaceae</taxon>
        <taxon>Mixia</taxon>
    </lineage>
</organism>
<accession>G7DT27</accession>
<dbReference type="HOGENOM" id="CLU_057377_0_0_1"/>
<sequence>MGKLNIAHHKSYHPYRRDNIERVQRDEEAARLKEAGEEQRMLLAKAKGKAKEREPGLEALERQLAGKSDQPDETARVTIVRPEAEAAKQSSIDTDGHLNFWADLERGGTLPAQLGNNPRREADKRKEQEKWDAQTTMYLGRPAKELQPWYTTKDLLSGEERRRTDEQKLELAYKDGESKRTSDPLSLVNHFLQRRDEIIAAKEQAKQDPFGTTARSLKPGLLEMPLLRPKQRGRTRRSSVSPSPPASRAKPADPDGDENEDAYAPAPPPPKPLARQDQQSEASRREKAERERAMALIQAKTGRSVTSTPASERGYSDQWNKLETRLAKNVQARRWNDEDRERRQAWDTSARYNDRRR</sequence>
<gene>
    <name evidence="3" type="primary">Mo00552</name>
    <name evidence="3" type="ORF">E5Q_00552</name>
</gene>
<comment type="caution">
    <text evidence="3">The sequence shown here is derived from an EMBL/GenBank/DDBJ whole genome shotgun (WGS) entry which is preliminary data.</text>
</comment>
<feature type="compositionally biased region" description="Low complexity" evidence="1">
    <location>
        <begin position="238"/>
        <end position="249"/>
    </location>
</feature>
<dbReference type="OrthoDB" id="2159131at2759"/>
<proteinExistence type="predicted"/>
<dbReference type="PANTHER" id="PTHR22093:SF0">
    <property type="entry name" value="LEUKOCYTE RECEPTOR CLUSTER MEMBER 1"/>
    <property type="match status" value="1"/>
</dbReference>
<dbReference type="InterPro" id="IPR019339">
    <property type="entry name" value="CIR_N_dom"/>
</dbReference>
<dbReference type="EMBL" id="BABT02000025">
    <property type="protein sequence ID" value="GAA93906.1"/>
    <property type="molecule type" value="Genomic_DNA"/>
</dbReference>
<feature type="compositionally biased region" description="Basic and acidic residues" evidence="1">
    <location>
        <begin position="282"/>
        <end position="293"/>
    </location>
</feature>
<dbReference type="InterPro" id="IPR039875">
    <property type="entry name" value="LENG1-like"/>
</dbReference>
<dbReference type="RefSeq" id="XP_014571341.1">
    <property type="nucleotide sequence ID" value="XM_014715855.1"/>
</dbReference>
<feature type="region of interest" description="Disordered" evidence="1">
    <location>
        <begin position="150"/>
        <end position="187"/>
    </location>
</feature>
<feature type="compositionally biased region" description="Basic and acidic residues" evidence="1">
    <location>
        <begin position="49"/>
        <end position="61"/>
    </location>
</feature>
<dbReference type="OMA" id="KSWHVYS"/>
<feature type="region of interest" description="Disordered" evidence="1">
    <location>
        <begin position="44"/>
        <end position="76"/>
    </location>
</feature>
<feature type="region of interest" description="Disordered" evidence="1">
    <location>
        <begin position="200"/>
        <end position="357"/>
    </location>
</feature>
<feature type="compositionally biased region" description="Basic and acidic residues" evidence="1">
    <location>
        <begin position="118"/>
        <end position="130"/>
    </location>
</feature>